<dbReference type="SUPFAM" id="SSF53822">
    <property type="entry name" value="Periplasmic binding protein-like I"/>
    <property type="match status" value="1"/>
</dbReference>
<sequence>MILEGVAIEEDAYQKASELWQHPEIDCIFSNGDDMAAGFMQAYEEAGKQLPFIMGQENMLAGRLLGLSTIDNKSYQLGQESFKQVLSEEKKTIVLKSEFIQR</sequence>
<dbReference type="Gene3D" id="3.40.50.2300">
    <property type="match status" value="1"/>
</dbReference>
<dbReference type="RefSeq" id="WP_022526989.1">
    <property type="nucleotide sequence ID" value="NZ_BASY01000017.1"/>
</dbReference>
<evidence type="ECO:0008006" key="3">
    <source>
        <dbReference type="Google" id="ProtNLM"/>
    </source>
</evidence>
<organism evidence="1 2">
    <name type="scientific">Streptococcus anginosus T5</name>
    <dbReference type="NCBI Taxonomy" id="1163302"/>
    <lineage>
        <taxon>Bacteria</taxon>
        <taxon>Bacillati</taxon>
        <taxon>Bacillota</taxon>
        <taxon>Bacilli</taxon>
        <taxon>Lactobacillales</taxon>
        <taxon>Streptococcaceae</taxon>
        <taxon>Streptococcus</taxon>
        <taxon>Streptococcus anginosus group</taxon>
    </lineage>
</organism>
<dbReference type="AlphaFoldDB" id="A0AAN4P9U5"/>
<proteinExistence type="predicted"/>
<reference evidence="2" key="1">
    <citation type="submission" date="2013-09" db="EMBL/GenBank/DDBJ databases">
        <title>Genome Sequences of seven clinical isolates and type strains of anginosus group streptococci.</title>
        <authorList>
            <person name="Maruyama F."/>
            <person name="Sakurai A."/>
            <person name="Ogura Y."/>
            <person name="Homma H."/>
            <person name="Takahashi N."/>
            <person name="Ohtsubo Y."/>
            <person name="Hoshino T."/>
            <person name="Okahashi N."/>
            <person name="Nakagawa I."/>
            <person name="Kimura S."/>
            <person name="Fujiwara T."/>
            <person name="Hayashi T."/>
            <person name="Shintani S."/>
        </authorList>
    </citation>
    <scope>NUCLEOTIDE SEQUENCE [LARGE SCALE GENOMIC DNA]</scope>
    <source>
        <strain evidence="2">T5</strain>
    </source>
</reference>
<name>A0AAN4P9U5_STRAP</name>
<dbReference type="EMBL" id="BASY01000017">
    <property type="protein sequence ID" value="GAD47042.1"/>
    <property type="molecule type" value="Genomic_DNA"/>
</dbReference>
<gene>
    <name evidence="1" type="ORF">ANG6_1537</name>
</gene>
<comment type="caution">
    <text evidence="1">The sequence shown here is derived from an EMBL/GenBank/DDBJ whole genome shotgun (WGS) entry which is preliminary data.</text>
</comment>
<evidence type="ECO:0000313" key="2">
    <source>
        <dbReference type="Proteomes" id="UP000016981"/>
    </source>
</evidence>
<accession>A0AAN4P9U5</accession>
<protein>
    <recommendedName>
        <fullName evidence="3">Periplasmic binding protein domain-containing protein</fullName>
    </recommendedName>
</protein>
<evidence type="ECO:0000313" key="1">
    <source>
        <dbReference type="EMBL" id="GAD47042.1"/>
    </source>
</evidence>
<dbReference type="Proteomes" id="UP000016981">
    <property type="component" value="Unassembled WGS sequence"/>
</dbReference>
<dbReference type="InterPro" id="IPR028082">
    <property type="entry name" value="Peripla_BP_I"/>
</dbReference>